<dbReference type="Gene3D" id="2.40.50.100">
    <property type="match status" value="2"/>
</dbReference>
<dbReference type="InterPro" id="IPR001078">
    <property type="entry name" value="2-oxoacid_DH_actylTfrase"/>
</dbReference>
<evidence type="ECO:0000256" key="6">
    <source>
        <dbReference type="ARBA" id="ARBA00023315"/>
    </source>
</evidence>
<evidence type="ECO:0000256" key="9">
    <source>
        <dbReference type="RuleBase" id="RU361137"/>
    </source>
</evidence>
<dbReference type="EMBL" id="JBHSMX010000009">
    <property type="protein sequence ID" value="MFC5520135.1"/>
    <property type="molecule type" value="Genomic_DNA"/>
</dbReference>
<dbReference type="CDD" id="cd06849">
    <property type="entry name" value="lipoyl_domain"/>
    <property type="match status" value="2"/>
</dbReference>
<keyword evidence="3 9" id="KW-0808">Transferase</keyword>
<dbReference type="NCBIfam" id="TIGR01348">
    <property type="entry name" value="PDHac_trf_long"/>
    <property type="match status" value="1"/>
</dbReference>
<dbReference type="InterPro" id="IPR023213">
    <property type="entry name" value="CAT-like_dom_sf"/>
</dbReference>
<dbReference type="PANTHER" id="PTHR43178:SF2">
    <property type="entry name" value="DIHYDROLIPOYLLYSINE-RESIDUE ACETYLTRANSFERASE COMPONENT OF PYRUVATE DEHYDROGENASE COMPLEX"/>
    <property type="match status" value="1"/>
</dbReference>
<dbReference type="SUPFAM" id="SSF52777">
    <property type="entry name" value="CoA-dependent acyltransferases"/>
    <property type="match status" value="1"/>
</dbReference>
<feature type="domain" description="Lipoyl-binding" evidence="10">
    <location>
        <begin position="121"/>
        <end position="195"/>
    </location>
</feature>
<dbReference type="InterPro" id="IPR004167">
    <property type="entry name" value="PSBD"/>
</dbReference>
<accession>A0ABW0Q6G3</accession>
<dbReference type="InterPro" id="IPR050743">
    <property type="entry name" value="2-oxoacid_DH_E2_comp"/>
</dbReference>
<feature type="domain" description="Peripheral subunit-binding (PSBD)" evidence="11">
    <location>
        <begin position="250"/>
        <end position="287"/>
    </location>
</feature>
<gene>
    <name evidence="12" type="primary">aceF</name>
    <name evidence="12" type="ORF">ACFPP7_04285</name>
</gene>
<comment type="cofactor">
    <cofactor evidence="9">
        <name>(R)-lipoate</name>
        <dbReference type="ChEBI" id="CHEBI:83088"/>
    </cofactor>
    <text evidence="9">Binds 2 lipoyl cofactors covalently.</text>
</comment>
<evidence type="ECO:0000256" key="5">
    <source>
        <dbReference type="ARBA" id="ARBA00022823"/>
    </source>
</evidence>
<comment type="caution">
    <text evidence="12">The sequence shown here is derived from an EMBL/GenBank/DDBJ whole genome shotgun (WGS) entry which is preliminary data.</text>
</comment>
<evidence type="ECO:0000256" key="7">
    <source>
        <dbReference type="ARBA" id="ARBA00025211"/>
    </source>
</evidence>
<dbReference type="SUPFAM" id="SSF47005">
    <property type="entry name" value="Peripheral subunit-binding domain of 2-oxo acid dehydrogenase complex"/>
    <property type="match status" value="1"/>
</dbReference>
<dbReference type="InterPro" id="IPR011053">
    <property type="entry name" value="Single_hybrid_motif"/>
</dbReference>
<dbReference type="Pfam" id="PF00364">
    <property type="entry name" value="Biotin_lipoyl"/>
    <property type="match status" value="2"/>
</dbReference>
<keyword evidence="13" id="KW-1185">Reference proteome</keyword>
<evidence type="ECO:0000256" key="2">
    <source>
        <dbReference type="ARBA" id="ARBA00011484"/>
    </source>
</evidence>
<dbReference type="Gene3D" id="3.30.559.10">
    <property type="entry name" value="Chloramphenicol acetyltransferase-like domain"/>
    <property type="match status" value="1"/>
</dbReference>
<dbReference type="EC" id="2.3.1.12" evidence="9"/>
<dbReference type="Gene3D" id="4.10.320.10">
    <property type="entry name" value="E3-binding domain"/>
    <property type="match status" value="1"/>
</dbReference>
<comment type="similarity">
    <text evidence="1 9">Belongs to the 2-oxoacid dehydrogenase family.</text>
</comment>
<dbReference type="PROSITE" id="PS51826">
    <property type="entry name" value="PSBD"/>
    <property type="match status" value="1"/>
</dbReference>
<dbReference type="SUPFAM" id="SSF51230">
    <property type="entry name" value="Single hybrid motif"/>
    <property type="match status" value="2"/>
</dbReference>
<evidence type="ECO:0000313" key="13">
    <source>
        <dbReference type="Proteomes" id="UP001596084"/>
    </source>
</evidence>
<dbReference type="InterPro" id="IPR000089">
    <property type="entry name" value="Biotin_lipoyl"/>
</dbReference>
<dbReference type="Pfam" id="PF00198">
    <property type="entry name" value="2-oxoacid_dh"/>
    <property type="match status" value="1"/>
</dbReference>
<evidence type="ECO:0000256" key="1">
    <source>
        <dbReference type="ARBA" id="ARBA00007317"/>
    </source>
</evidence>
<evidence type="ECO:0000259" key="11">
    <source>
        <dbReference type="PROSITE" id="PS51826"/>
    </source>
</evidence>
<feature type="domain" description="Lipoyl-binding" evidence="10">
    <location>
        <begin position="3"/>
        <end position="77"/>
    </location>
</feature>
<evidence type="ECO:0000256" key="8">
    <source>
        <dbReference type="ARBA" id="ARBA00048370"/>
    </source>
</evidence>
<dbReference type="InterPro" id="IPR003016">
    <property type="entry name" value="2-oxoA_DH_lipoyl-BS"/>
</dbReference>
<evidence type="ECO:0000313" key="12">
    <source>
        <dbReference type="EMBL" id="MFC5520135.1"/>
    </source>
</evidence>
<dbReference type="GO" id="GO:0004742">
    <property type="term" value="F:dihydrolipoyllysine-residue acetyltransferase activity"/>
    <property type="evidence" value="ECO:0007669"/>
    <property type="project" value="UniProtKB-EC"/>
</dbReference>
<evidence type="ECO:0000259" key="10">
    <source>
        <dbReference type="PROSITE" id="PS50968"/>
    </source>
</evidence>
<sequence length="556" mass="57755">MALVDIQVPDIGDFDEVTVIELLVKPGDAVKAEQSLITVESDKASMEIPSSQSGVVKELRVTLGDKVKQGSVVLTLEVAGAEAAPAAEKKPAAAPAAPAQAASNSVATSAPAAAAPAASGPVEVRVPDIGDFKDVSVIEVLVKPGDTIKAEQSLITVESDKASMEIPSSAAGVLKELKVKLGDTVNIGDLLAVLEGSVAPAAAAAPLPAASASAPAAASVSVPAAVAPVAPVAAMPAHEPTAAPQGGLPHASPSVRKFARELGVPLAELKGSGPKGRITQDDVQAFTKSVMAGDTRTQAQVAKAPAASAGGAGLDLLPWPKVDFTKFGPVERRDMSRIKKISGANLHRNWVMIPHVCNHDDADITELEAFRVQMNKENEKAGIKITMLAFLIKASVAALKKFPEFNASLDGDQLVLKQYYNVAFAADTPNGLVVPVIKDADKKGIVQISQEMGELAKKARDGKLSPADMSGACFTISSLGGIGGRYFTPIINAPEVAILGVCKSQMEPVWDGKAFQPRLMLPLSLSWDHRVIDGAAAARFNAYLGQILADFRRVLL</sequence>
<comment type="subunit">
    <text evidence="2 9">Forms a 24-polypeptide structural core with octahedral symmetry.</text>
</comment>
<dbReference type="Pfam" id="PF02817">
    <property type="entry name" value="E3_binding"/>
    <property type="match status" value="1"/>
</dbReference>
<comment type="catalytic activity">
    <reaction evidence="8 9">
        <text>N(6)-[(R)-dihydrolipoyl]-L-lysyl-[protein] + acetyl-CoA = N(6)-[(R)-S(8)-acetyldihydrolipoyl]-L-lysyl-[protein] + CoA</text>
        <dbReference type="Rhea" id="RHEA:17017"/>
        <dbReference type="Rhea" id="RHEA-COMP:10475"/>
        <dbReference type="Rhea" id="RHEA-COMP:10478"/>
        <dbReference type="ChEBI" id="CHEBI:57287"/>
        <dbReference type="ChEBI" id="CHEBI:57288"/>
        <dbReference type="ChEBI" id="CHEBI:83100"/>
        <dbReference type="ChEBI" id="CHEBI:83111"/>
        <dbReference type="EC" id="2.3.1.12"/>
    </reaction>
</comment>
<evidence type="ECO:0000256" key="3">
    <source>
        <dbReference type="ARBA" id="ARBA00022679"/>
    </source>
</evidence>
<keyword evidence="4" id="KW-0677">Repeat</keyword>
<dbReference type="InterPro" id="IPR036625">
    <property type="entry name" value="E3-bd_dom_sf"/>
</dbReference>
<dbReference type="Proteomes" id="UP001596084">
    <property type="component" value="Unassembled WGS sequence"/>
</dbReference>
<dbReference type="RefSeq" id="WP_068834654.1">
    <property type="nucleotide sequence ID" value="NZ_JBHSMX010000009.1"/>
</dbReference>
<dbReference type="PANTHER" id="PTHR43178">
    <property type="entry name" value="DIHYDROLIPOAMIDE ACETYLTRANSFERASE COMPONENT OF PYRUVATE DEHYDROGENASE COMPLEX"/>
    <property type="match status" value="1"/>
</dbReference>
<keyword evidence="6 9" id="KW-0012">Acyltransferase</keyword>
<name>A0ABW0Q6G3_9BURK</name>
<organism evidence="12 13">
    <name type="scientific">Polaromonas jejuensis</name>
    <dbReference type="NCBI Taxonomy" id="457502"/>
    <lineage>
        <taxon>Bacteria</taxon>
        <taxon>Pseudomonadati</taxon>
        <taxon>Pseudomonadota</taxon>
        <taxon>Betaproteobacteria</taxon>
        <taxon>Burkholderiales</taxon>
        <taxon>Comamonadaceae</taxon>
        <taxon>Polaromonas</taxon>
    </lineage>
</organism>
<comment type="function">
    <text evidence="7">The pyruvate dehydrogenase complex catalyzes the overall conversion of pyruvate to acetyl-CoA and CO(2). It contains multiple copies of three enzymatic components: pyruvate dehydrogenase (E1), dihydrolipoamide acetyltransferase (E2) and lipoamide dehydrogenase (E3).</text>
</comment>
<keyword evidence="5 9" id="KW-0450">Lipoyl</keyword>
<evidence type="ECO:0000256" key="4">
    <source>
        <dbReference type="ARBA" id="ARBA00022737"/>
    </source>
</evidence>
<reference evidence="13" key="1">
    <citation type="journal article" date="2019" name="Int. J. Syst. Evol. Microbiol.">
        <title>The Global Catalogue of Microorganisms (GCM) 10K type strain sequencing project: providing services to taxonomists for standard genome sequencing and annotation.</title>
        <authorList>
            <consortium name="The Broad Institute Genomics Platform"/>
            <consortium name="The Broad Institute Genome Sequencing Center for Infectious Disease"/>
            <person name="Wu L."/>
            <person name="Ma J."/>
        </authorList>
    </citation>
    <scope>NUCLEOTIDE SEQUENCE [LARGE SCALE GENOMIC DNA]</scope>
    <source>
        <strain evidence="13">CGMCC 4.7277</strain>
    </source>
</reference>
<protein>
    <recommendedName>
        <fullName evidence="9">Acetyltransferase component of pyruvate dehydrogenase complex</fullName>
        <ecNumber evidence="9">2.3.1.12</ecNumber>
    </recommendedName>
</protein>
<dbReference type="PROSITE" id="PS00189">
    <property type="entry name" value="LIPOYL"/>
    <property type="match status" value="2"/>
</dbReference>
<proteinExistence type="inferred from homology"/>
<dbReference type="InterPro" id="IPR006256">
    <property type="entry name" value="AcTrfase_Pyrv_DH_cplx"/>
</dbReference>
<dbReference type="PROSITE" id="PS50968">
    <property type="entry name" value="BIOTINYL_LIPOYL"/>
    <property type="match status" value="2"/>
</dbReference>